<name>A0A0K8RPB5_IXORI</name>
<feature type="region of interest" description="Disordered" evidence="1">
    <location>
        <begin position="48"/>
        <end position="110"/>
    </location>
</feature>
<organism evidence="2">
    <name type="scientific">Ixodes ricinus</name>
    <name type="common">Common tick</name>
    <name type="synonym">Acarus ricinus</name>
    <dbReference type="NCBI Taxonomy" id="34613"/>
    <lineage>
        <taxon>Eukaryota</taxon>
        <taxon>Metazoa</taxon>
        <taxon>Ecdysozoa</taxon>
        <taxon>Arthropoda</taxon>
        <taxon>Chelicerata</taxon>
        <taxon>Arachnida</taxon>
        <taxon>Acari</taxon>
        <taxon>Parasitiformes</taxon>
        <taxon>Ixodida</taxon>
        <taxon>Ixodoidea</taxon>
        <taxon>Ixodidae</taxon>
        <taxon>Ixodinae</taxon>
        <taxon>Ixodes</taxon>
    </lineage>
</organism>
<reference evidence="2" key="1">
    <citation type="submission" date="2012-12" db="EMBL/GenBank/DDBJ databases">
        <title>Identification and characterization of a phenylalanine ammonia-lyase gene family in Isatis indigotica Fort.</title>
        <authorList>
            <person name="Liu Q."/>
            <person name="Chen J."/>
            <person name="Zhou X."/>
            <person name="Di P."/>
            <person name="Xiao Y."/>
            <person name="Xuan H."/>
            <person name="Zhang L."/>
            <person name="Chen W."/>
        </authorList>
    </citation>
    <scope>NUCLEOTIDE SEQUENCE</scope>
    <source>
        <tissue evidence="2">Salivary gland</tissue>
    </source>
</reference>
<feature type="compositionally biased region" description="Basic and acidic residues" evidence="1">
    <location>
        <begin position="63"/>
        <end position="72"/>
    </location>
</feature>
<feature type="compositionally biased region" description="Basic and acidic residues" evidence="1">
    <location>
        <begin position="101"/>
        <end position="110"/>
    </location>
</feature>
<evidence type="ECO:0000313" key="2">
    <source>
        <dbReference type="EMBL" id="JAA72881.1"/>
    </source>
</evidence>
<dbReference type="EMBL" id="GADI01000927">
    <property type="protein sequence ID" value="JAA72881.1"/>
    <property type="molecule type" value="mRNA"/>
</dbReference>
<keyword evidence="2" id="KW-0436">Ligase</keyword>
<dbReference type="AlphaFoldDB" id="A0A0K8RPB5"/>
<dbReference type="GO" id="GO:0004812">
    <property type="term" value="F:aminoacyl-tRNA ligase activity"/>
    <property type="evidence" value="ECO:0007669"/>
    <property type="project" value="UniProtKB-KW"/>
</dbReference>
<proteinExistence type="evidence at transcript level"/>
<sequence length="137" mass="14606">VQRQREGDHFVLGRSDCRPHLLVRSGAAGRRRCSAGWLCHDHHLGLLPGLPDAQGSGGPGQGDRAHAAERGEAASTADEAEGSHGGLRLLQQGAPRRAGSQRREGSASRRRASEDCGVYFYPEAHGLNTMLHIGSLL</sequence>
<protein>
    <submittedName>
        <fullName evidence="2">Putative valyl-trna synthetase</fullName>
    </submittedName>
</protein>
<evidence type="ECO:0000256" key="1">
    <source>
        <dbReference type="SAM" id="MobiDB-lite"/>
    </source>
</evidence>
<feature type="non-terminal residue" evidence="2">
    <location>
        <position position="1"/>
    </location>
</feature>
<accession>A0A0K8RPB5</accession>
<keyword evidence="2" id="KW-0030">Aminoacyl-tRNA synthetase</keyword>